<dbReference type="CDD" id="cd08267">
    <property type="entry name" value="MDR1"/>
    <property type="match status" value="1"/>
</dbReference>
<evidence type="ECO:0000313" key="2">
    <source>
        <dbReference type="EMBL" id="CAK9026289.1"/>
    </source>
</evidence>
<keyword evidence="3" id="KW-1185">Reference proteome</keyword>
<evidence type="ECO:0000313" key="3">
    <source>
        <dbReference type="Proteomes" id="UP001642464"/>
    </source>
</evidence>
<accession>A0ABP0KJY0</accession>
<dbReference type="SMART" id="SM00829">
    <property type="entry name" value="PKS_ER"/>
    <property type="match status" value="1"/>
</dbReference>
<sequence>MDTLKGLIMKRQSFRTKESGSKMTGMVYTKDSMQMVDDLKVPKLTTTQVLVKVYAAGLNAVDEYKRRIPMMVSPDEPVGVEMVGRVEKLGWVGGDKVHMFPIAVGDEVLGMVDQGGLSEYVVAEASKITFMPETMPPEQAAAFPVAGLTAFQGLTFNKFSEGKKILVIGASDPAGAMFVKQAQLLKAGEVVVADVPEKLDALGELGVEEVLDLEEAPLAESLEGRTFDLIVDCMSEPQDKLEEGDFPMEKKCKSLLASGGRFMALNAKPIDQVRKLIANSVGLNVQRKGFDTVLVRPKSEEMKQLAEWFQEGLLEQPIDSVVPFEEGAIIEAYEKIKTKQTKGKMIVEVSKRVVH</sequence>
<comment type="caution">
    <text evidence="2">The sequence shown here is derived from an EMBL/GenBank/DDBJ whole genome shotgun (WGS) entry which is preliminary data.</text>
</comment>
<reference evidence="2 3" key="1">
    <citation type="submission" date="2024-02" db="EMBL/GenBank/DDBJ databases">
        <authorList>
            <person name="Chen Y."/>
            <person name="Shah S."/>
            <person name="Dougan E. K."/>
            <person name="Thang M."/>
            <person name="Chan C."/>
        </authorList>
    </citation>
    <scope>NUCLEOTIDE SEQUENCE [LARGE SCALE GENOMIC DNA]</scope>
</reference>
<protein>
    <submittedName>
        <fullName evidence="2">Mitochondrial</fullName>
    </submittedName>
</protein>
<dbReference type="SUPFAM" id="SSF50129">
    <property type="entry name" value="GroES-like"/>
    <property type="match status" value="1"/>
</dbReference>
<proteinExistence type="predicted"/>
<dbReference type="InterPro" id="IPR050700">
    <property type="entry name" value="YIM1/Zinc_Alcohol_DH_Fams"/>
</dbReference>
<dbReference type="Pfam" id="PF13602">
    <property type="entry name" value="ADH_zinc_N_2"/>
    <property type="match status" value="1"/>
</dbReference>
<dbReference type="InterPro" id="IPR013154">
    <property type="entry name" value="ADH-like_N"/>
</dbReference>
<evidence type="ECO:0000259" key="1">
    <source>
        <dbReference type="SMART" id="SM00829"/>
    </source>
</evidence>
<dbReference type="Gene3D" id="3.90.180.10">
    <property type="entry name" value="Medium-chain alcohol dehydrogenases, catalytic domain"/>
    <property type="match status" value="1"/>
</dbReference>
<dbReference type="PANTHER" id="PTHR11695">
    <property type="entry name" value="ALCOHOL DEHYDROGENASE RELATED"/>
    <property type="match status" value="1"/>
</dbReference>
<organism evidence="2 3">
    <name type="scientific">Durusdinium trenchii</name>
    <dbReference type="NCBI Taxonomy" id="1381693"/>
    <lineage>
        <taxon>Eukaryota</taxon>
        <taxon>Sar</taxon>
        <taxon>Alveolata</taxon>
        <taxon>Dinophyceae</taxon>
        <taxon>Suessiales</taxon>
        <taxon>Symbiodiniaceae</taxon>
        <taxon>Durusdinium</taxon>
    </lineage>
</organism>
<dbReference type="Gene3D" id="3.40.50.720">
    <property type="entry name" value="NAD(P)-binding Rossmann-like Domain"/>
    <property type="match status" value="1"/>
</dbReference>
<dbReference type="EMBL" id="CAXAMM010011484">
    <property type="protein sequence ID" value="CAK9026289.1"/>
    <property type="molecule type" value="Genomic_DNA"/>
</dbReference>
<dbReference type="InterPro" id="IPR036291">
    <property type="entry name" value="NAD(P)-bd_dom_sf"/>
</dbReference>
<dbReference type="SUPFAM" id="SSF51735">
    <property type="entry name" value="NAD(P)-binding Rossmann-fold domains"/>
    <property type="match status" value="1"/>
</dbReference>
<dbReference type="PANTHER" id="PTHR11695:SF294">
    <property type="entry name" value="RETICULON-4-INTERACTING PROTEIN 1, MITOCHONDRIAL"/>
    <property type="match status" value="1"/>
</dbReference>
<name>A0ABP0KJY0_9DINO</name>
<gene>
    <name evidence="2" type="ORF">SCF082_LOCUS17436</name>
</gene>
<dbReference type="InterPro" id="IPR020843">
    <property type="entry name" value="ER"/>
</dbReference>
<dbReference type="InterPro" id="IPR011032">
    <property type="entry name" value="GroES-like_sf"/>
</dbReference>
<dbReference type="Proteomes" id="UP001642464">
    <property type="component" value="Unassembled WGS sequence"/>
</dbReference>
<dbReference type="Pfam" id="PF08240">
    <property type="entry name" value="ADH_N"/>
    <property type="match status" value="1"/>
</dbReference>
<feature type="domain" description="Enoyl reductase (ER)" evidence="1">
    <location>
        <begin position="34"/>
        <end position="347"/>
    </location>
</feature>